<sequence>MRNQVYQTIAHALKQHLSGSLDGGKLQHLIEYTYLPILHWTNTLFAQKQSKGDHHCVVIGLSCVQGGGKTTACRILKTALNAIGRKCAVISLDDVYLTFIDQLHVAKENSANPLLQVYIRLSGLI</sequence>
<dbReference type="Gene3D" id="3.40.50.300">
    <property type="entry name" value="P-loop containing nucleotide triphosphate hydrolases"/>
    <property type="match status" value="1"/>
</dbReference>
<proteinExistence type="predicted"/>
<dbReference type="SUPFAM" id="SSF52540">
    <property type="entry name" value="P-loop containing nucleoside triphosphate hydrolases"/>
    <property type="match status" value="1"/>
</dbReference>
<accession>F0W110</accession>
<reference evidence="1" key="1">
    <citation type="journal article" date="2011" name="PLoS Biol.">
        <title>Gene gain and loss during evolution of obligate parasitism in the white rust pathogen of Arabidopsis thaliana.</title>
        <authorList>
            <person name="Kemen E."/>
            <person name="Gardiner A."/>
            <person name="Schultz-Larsen T."/>
            <person name="Kemen A.C."/>
            <person name="Balmuth A.L."/>
            <person name="Robert-Seilaniantz A."/>
            <person name="Bailey K."/>
            <person name="Holub E."/>
            <person name="Studholme D.J."/>
            <person name="Maclean D."/>
            <person name="Jones J.D."/>
        </authorList>
    </citation>
    <scope>NUCLEOTIDE SEQUENCE</scope>
</reference>
<dbReference type="InterPro" id="IPR027417">
    <property type="entry name" value="P-loop_NTPase"/>
</dbReference>
<evidence type="ECO:0000313" key="1">
    <source>
        <dbReference type="EMBL" id="CCA14734.1"/>
    </source>
</evidence>
<reference evidence="1" key="2">
    <citation type="submission" date="2011-02" db="EMBL/GenBank/DDBJ databases">
        <authorList>
            <person name="MacLean D."/>
        </authorList>
    </citation>
    <scope>NUCLEOTIDE SEQUENCE</scope>
</reference>
<gene>
    <name evidence="1" type="ORF">ALNC14_008770</name>
</gene>
<dbReference type="HOGENOM" id="CLU_1996807_0_0_1"/>
<protein>
    <submittedName>
        <fullName evidence="1">Uncharacterized protein ALNC14_008770</fullName>
    </submittedName>
</protein>
<dbReference type="EMBL" id="FR824050">
    <property type="protein sequence ID" value="CCA14734.1"/>
    <property type="molecule type" value="Genomic_DNA"/>
</dbReference>
<name>F0W110_9STRA</name>
<organism evidence="1">
    <name type="scientific">Albugo laibachii Nc14</name>
    <dbReference type="NCBI Taxonomy" id="890382"/>
    <lineage>
        <taxon>Eukaryota</taxon>
        <taxon>Sar</taxon>
        <taxon>Stramenopiles</taxon>
        <taxon>Oomycota</taxon>
        <taxon>Peronosporomycetes</taxon>
        <taxon>Albuginales</taxon>
        <taxon>Albuginaceae</taxon>
        <taxon>Albugo</taxon>
    </lineage>
</organism>
<dbReference type="AlphaFoldDB" id="F0W110"/>